<evidence type="ECO:0000256" key="1">
    <source>
        <dbReference type="ARBA" id="ARBA00010759"/>
    </source>
</evidence>
<dbReference type="InterPro" id="IPR023635">
    <property type="entry name" value="Peptide_deformylase"/>
</dbReference>
<keyword evidence="3 4" id="KW-0378">Hydrolase</keyword>
<dbReference type="GO" id="GO:0042586">
    <property type="term" value="F:peptide deformylase activity"/>
    <property type="evidence" value="ECO:0007669"/>
    <property type="project" value="UniProtKB-UniRule"/>
</dbReference>
<dbReference type="HOGENOM" id="CLU_061901_2_0_10"/>
<feature type="binding site" evidence="4">
    <location>
        <position position="134"/>
    </location>
    <ligand>
        <name>Fe cation</name>
        <dbReference type="ChEBI" id="CHEBI:24875"/>
    </ligand>
</feature>
<keyword evidence="2 4" id="KW-0479">Metal-binding</keyword>
<keyword evidence="4" id="KW-0408">Iron</keyword>
<dbReference type="HAMAP" id="MF_00163">
    <property type="entry name" value="Pep_deformylase"/>
    <property type="match status" value="1"/>
</dbReference>
<organism evidence="5 6">
    <name type="scientific">Porphyromonas gingivalis F0570</name>
    <dbReference type="NCBI Taxonomy" id="1227271"/>
    <lineage>
        <taxon>Bacteria</taxon>
        <taxon>Pseudomonadati</taxon>
        <taxon>Bacteroidota</taxon>
        <taxon>Bacteroidia</taxon>
        <taxon>Bacteroidales</taxon>
        <taxon>Porphyromonadaceae</taxon>
        <taxon>Porphyromonas</taxon>
    </lineage>
</organism>
<evidence type="ECO:0000256" key="3">
    <source>
        <dbReference type="ARBA" id="ARBA00022801"/>
    </source>
</evidence>
<protein>
    <recommendedName>
        <fullName evidence="4">Peptide deformylase</fullName>
        <shortName evidence="4">PDF</shortName>
        <ecNumber evidence="4">3.5.1.88</ecNumber>
    </recommendedName>
    <alternativeName>
        <fullName evidence="4">Polypeptide deformylase</fullName>
    </alternativeName>
</protein>
<accession>A0A0E2M455</accession>
<dbReference type="PATRIC" id="fig|1227271.3.peg.1433"/>
<comment type="cofactor">
    <cofactor evidence="4">
        <name>Fe(2+)</name>
        <dbReference type="ChEBI" id="CHEBI:29033"/>
    </cofactor>
    <text evidence="4">Binds 1 Fe(2+) ion.</text>
</comment>
<dbReference type="CDD" id="cd00487">
    <property type="entry name" value="Pep_deformylase"/>
    <property type="match status" value="1"/>
</dbReference>
<comment type="function">
    <text evidence="4">Removes the formyl group from the N-terminal Met of newly synthesized proteins. Requires at least a dipeptide for an efficient rate of reaction. N-terminal L-methionine is a prerequisite for activity but the enzyme has broad specificity at other positions.</text>
</comment>
<comment type="similarity">
    <text evidence="1 4">Belongs to the polypeptide deformylase family.</text>
</comment>
<dbReference type="PRINTS" id="PR01576">
    <property type="entry name" value="PDEFORMYLASE"/>
</dbReference>
<dbReference type="Proteomes" id="UP000016630">
    <property type="component" value="Unassembled WGS sequence"/>
</dbReference>
<gene>
    <name evidence="4" type="primary">def</name>
    <name evidence="5" type="ORF">HMPREF1555_01648</name>
</gene>
<dbReference type="NCBIfam" id="TIGR00079">
    <property type="entry name" value="pept_deformyl"/>
    <property type="match status" value="1"/>
</dbReference>
<dbReference type="GO" id="GO:0046872">
    <property type="term" value="F:metal ion binding"/>
    <property type="evidence" value="ECO:0007669"/>
    <property type="project" value="UniProtKB-KW"/>
</dbReference>
<dbReference type="InterPro" id="IPR036821">
    <property type="entry name" value="Peptide_deformylase_sf"/>
</dbReference>
<proteinExistence type="inferred from homology"/>
<feature type="binding site" evidence="4">
    <location>
        <position position="180"/>
    </location>
    <ligand>
        <name>Fe cation</name>
        <dbReference type="ChEBI" id="CHEBI:24875"/>
    </ligand>
</feature>
<dbReference type="EC" id="3.5.1.88" evidence="4"/>
<dbReference type="SUPFAM" id="SSF56420">
    <property type="entry name" value="Peptide deformylase"/>
    <property type="match status" value="1"/>
</dbReference>
<dbReference type="Pfam" id="PF01327">
    <property type="entry name" value="Pep_deformylase"/>
    <property type="match status" value="1"/>
</dbReference>
<keyword evidence="4" id="KW-0648">Protein biosynthesis</keyword>
<dbReference type="AlphaFoldDB" id="A0A0E2M455"/>
<feature type="binding site" evidence="4">
    <location>
        <position position="176"/>
    </location>
    <ligand>
        <name>Fe cation</name>
        <dbReference type="ChEBI" id="CHEBI:24875"/>
    </ligand>
</feature>
<dbReference type="GO" id="GO:0006412">
    <property type="term" value="P:translation"/>
    <property type="evidence" value="ECO:0007669"/>
    <property type="project" value="UniProtKB-UniRule"/>
</dbReference>
<evidence type="ECO:0000256" key="2">
    <source>
        <dbReference type="ARBA" id="ARBA00022723"/>
    </source>
</evidence>
<feature type="active site" evidence="4">
    <location>
        <position position="177"/>
    </location>
</feature>
<reference evidence="5 6" key="1">
    <citation type="submission" date="2013-06" db="EMBL/GenBank/DDBJ databases">
        <authorList>
            <person name="Weinstock G."/>
            <person name="Sodergren E."/>
            <person name="Lobos E.A."/>
            <person name="Fulton L."/>
            <person name="Fulton R."/>
            <person name="Courtney L."/>
            <person name="Fronick C."/>
            <person name="O'Laughlin M."/>
            <person name="Godfrey J."/>
            <person name="Wilson R.M."/>
            <person name="Miner T."/>
            <person name="Farmer C."/>
            <person name="Delehaunty K."/>
            <person name="Cordes M."/>
            <person name="Minx P."/>
            <person name="Tomlinson C."/>
            <person name="Chen J."/>
            <person name="Wollam A."/>
            <person name="Pepin K.H."/>
            <person name="Bhonagiri V."/>
            <person name="Zhang X."/>
            <person name="Warren W."/>
            <person name="Mitreva M."/>
            <person name="Mardis E.R."/>
            <person name="Wilson R.K."/>
        </authorList>
    </citation>
    <scope>NUCLEOTIDE SEQUENCE [LARGE SCALE GENOMIC DNA]</scope>
    <source>
        <strain evidence="5 6">F0570</strain>
    </source>
</reference>
<dbReference type="NCBIfam" id="NF001159">
    <property type="entry name" value="PRK00150.1-3"/>
    <property type="match status" value="1"/>
</dbReference>
<dbReference type="PANTHER" id="PTHR10458:SF22">
    <property type="entry name" value="PEPTIDE DEFORMYLASE"/>
    <property type="match status" value="1"/>
</dbReference>
<sequence>MSETAYSPCFETGTAFSTQKTREKTITRTQTLFDRTMLLPIYLYGHPVLRKTAEDITPDYPKLKELIANMTESMYHSDGIGLAAPQIGLPIRVLVIDADPLKEDYPECAGFKRVMINAHIEERGEDLCTEYEGCLSLPAIHEKVERPTSIRIRYVDEDFQPHEEVLQGFAARVVQHEYDHIDGKLFIDHISPIRKQLIKGKLQNIIKGKVRTSYRVVTAPTGKKR</sequence>
<name>A0A0E2M455_PORGN</name>
<comment type="catalytic activity">
    <reaction evidence="4">
        <text>N-terminal N-formyl-L-methionyl-[peptide] + H2O = N-terminal L-methionyl-[peptide] + formate</text>
        <dbReference type="Rhea" id="RHEA:24420"/>
        <dbReference type="Rhea" id="RHEA-COMP:10639"/>
        <dbReference type="Rhea" id="RHEA-COMP:10640"/>
        <dbReference type="ChEBI" id="CHEBI:15377"/>
        <dbReference type="ChEBI" id="CHEBI:15740"/>
        <dbReference type="ChEBI" id="CHEBI:49298"/>
        <dbReference type="ChEBI" id="CHEBI:64731"/>
        <dbReference type="EC" id="3.5.1.88"/>
    </reaction>
</comment>
<dbReference type="EMBL" id="AWUW01000119">
    <property type="protein sequence ID" value="ERJ64936.1"/>
    <property type="molecule type" value="Genomic_DNA"/>
</dbReference>
<dbReference type="PIRSF" id="PIRSF004749">
    <property type="entry name" value="Pep_def"/>
    <property type="match status" value="1"/>
</dbReference>
<dbReference type="Gene3D" id="3.90.45.10">
    <property type="entry name" value="Peptide deformylase"/>
    <property type="match status" value="1"/>
</dbReference>
<evidence type="ECO:0000313" key="5">
    <source>
        <dbReference type="EMBL" id="ERJ64936.1"/>
    </source>
</evidence>
<evidence type="ECO:0000256" key="4">
    <source>
        <dbReference type="HAMAP-Rule" id="MF_00163"/>
    </source>
</evidence>
<dbReference type="PANTHER" id="PTHR10458">
    <property type="entry name" value="PEPTIDE DEFORMYLASE"/>
    <property type="match status" value="1"/>
</dbReference>
<evidence type="ECO:0000313" key="6">
    <source>
        <dbReference type="Proteomes" id="UP000016630"/>
    </source>
</evidence>
<comment type="caution">
    <text evidence="5">The sequence shown here is derived from an EMBL/GenBank/DDBJ whole genome shotgun (WGS) entry which is preliminary data.</text>
</comment>